<accession>A0ACB8RH93</accession>
<keyword evidence="2" id="KW-1185">Reference proteome</keyword>
<reference evidence="1" key="1">
    <citation type="submission" date="2021-02" db="EMBL/GenBank/DDBJ databases">
        <authorList>
            <consortium name="DOE Joint Genome Institute"/>
            <person name="Ahrendt S."/>
            <person name="Looney B.P."/>
            <person name="Miyauchi S."/>
            <person name="Morin E."/>
            <person name="Drula E."/>
            <person name="Courty P.E."/>
            <person name="Chicoki N."/>
            <person name="Fauchery L."/>
            <person name="Kohler A."/>
            <person name="Kuo A."/>
            <person name="Labutti K."/>
            <person name="Pangilinan J."/>
            <person name="Lipzen A."/>
            <person name="Riley R."/>
            <person name="Andreopoulos W."/>
            <person name="He G."/>
            <person name="Johnson J."/>
            <person name="Barry K.W."/>
            <person name="Grigoriev I.V."/>
            <person name="Nagy L."/>
            <person name="Hibbett D."/>
            <person name="Henrissat B."/>
            <person name="Matheny P.B."/>
            <person name="Labbe J."/>
            <person name="Martin F."/>
        </authorList>
    </citation>
    <scope>NUCLEOTIDE SEQUENCE</scope>
    <source>
        <strain evidence="1">FP105234-sp</strain>
    </source>
</reference>
<reference evidence="1" key="2">
    <citation type="journal article" date="2022" name="New Phytol.">
        <title>Evolutionary transition to the ectomycorrhizal habit in the genomes of a hyperdiverse lineage of mushroom-forming fungi.</title>
        <authorList>
            <person name="Looney B."/>
            <person name="Miyauchi S."/>
            <person name="Morin E."/>
            <person name="Drula E."/>
            <person name="Courty P.E."/>
            <person name="Kohler A."/>
            <person name="Kuo A."/>
            <person name="LaButti K."/>
            <person name="Pangilinan J."/>
            <person name="Lipzen A."/>
            <person name="Riley R."/>
            <person name="Andreopoulos W."/>
            <person name="He G."/>
            <person name="Johnson J."/>
            <person name="Nolan M."/>
            <person name="Tritt A."/>
            <person name="Barry K.W."/>
            <person name="Grigoriev I.V."/>
            <person name="Nagy L.G."/>
            <person name="Hibbett D."/>
            <person name="Henrissat B."/>
            <person name="Matheny P.B."/>
            <person name="Labbe J."/>
            <person name="Martin F.M."/>
        </authorList>
    </citation>
    <scope>NUCLEOTIDE SEQUENCE</scope>
    <source>
        <strain evidence="1">FP105234-sp</strain>
    </source>
</reference>
<gene>
    <name evidence="1" type="ORF">FA95DRAFT_504855</name>
</gene>
<proteinExistence type="predicted"/>
<comment type="caution">
    <text evidence="1">The sequence shown here is derived from an EMBL/GenBank/DDBJ whole genome shotgun (WGS) entry which is preliminary data.</text>
</comment>
<sequence>MARPAGVTTDEIHSVTRGTVGRRQFEQPTQIWSARHVAGRASACAYATSSRAPRAHRLVAQSGRRVRRWLRRCRDGTSSGRRGSATAGENHARDRLAPSIQSVNWAGASRARRGLAHSSVRRQPVRSTRRGTRCTARRHAAPCNGQTRACRSLRGRAVQRAGRSAGITLRTRRSDTVNSTAPRCWSYNVTSIYMYVRPTEPVRPATRADAIFRNS</sequence>
<name>A0ACB8RH93_9AGAM</name>
<organism evidence="1 2">
    <name type="scientific">Auriscalpium vulgare</name>
    <dbReference type="NCBI Taxonomy" id="40419"/>
    <lineage>
        <taxon>Eukaryota</taxon>
        <taxon>Fungi</taxon>
        <taxon>Dikarya</taxon>
        <taxon>Basidiomycota</taxon>
        <taxon>Agaricomycotina</taxon>
        <taxon>Agaricomycetes</taxon>
        <taxon>Russulales</taxon>
        <taxon>Auriscalpiaceae</taxon>
        <taxon>Auriscalpium</taxon>
    </lineage>
</organism>
<protein>
    <submittedName>
        <fullName evidence="1">Uncharacterized protein</fullName>
    </submittedName>
</protein>
<dbReference type="Proteomes" id="UP000814033">
    <property type="component" value="Unassembled WGS sequence"/>
</dbReference>
<evidence type="ECO:0000313" key="1">
    <source>
        <dbReference type="EMBL" id="KAI0042991.1"/>
    </source>
</evidence>
<dbReference type="EMBL" id="MU276038">
    <property type="protein sequence ID" value="KAI0042991.1"/>
    <property type="molecule type" value="Genomic_DNA"/>
</dbReference>
<evidence type="ECO:0000313" key="2">
    <source>
        <dbReference type="Proteomes" id="UP000814033"/>
    </source>
</evidence>